<dbReference type="Proteomes" id="UP000002508">
    <property type="component" value="Chromosome"/>
</dbReference>
<evidence type="ECO:0000313" key="1">
    <source>
        <dbReference type="EMBL" id="ACL26145.1"/>
    </source>
</evidence>
<dbReference type="Pfam" id="PF12686">
    <property type="entry name" value="DUF3800"/>
    <property type="match status" value="1"/>
</dbReference>
<evidence type="ECO:0000313" key="2">
    <source>
        <dbReference type="Proteomes" id="UP000002508"/>
    </source>
</evidence>
<sequence>MNSNITHVGFADESYWNTGRFRSLGMVTLPLDCLQAMESEVRQLLDESQVKEFKWKKLDGAKERFAAEKLCRFAVDKACAGQFRVDVLVWDIEDSRHKIARRDDIANLGRMYYHLFRNVLRARWPNDALWRLCPDEHTAQDWRTLQDYLKNKSTSTEVDCSLFTGGQFRIRLQREFGIQEIQAVSSWAHPLLQLADLFAGLAVFSRDKFDDYQKWLQATSPQVRLFDEGNASDSPSRSSLERFQVLKMFDCLCKQRKLGVSLETKRGLWTPKPENPINFWIYEPQHSEDKAPQKERR</sequence>
<dbReference type="RefSeq" id="WP_015941992.1">
    <property type="nucleotide sequence ID" value="NC_011831.1"/>
</dbReference>
<evidence type="ECO:0008006" key="3">
    <source>
        <dbReference type="Google" id="ProtNLM"/>
    </source>
</evidence>
<dbReference type="HOGENOM" id="CLU_935944_0_0_0"/>
<dbReference type="AlphaFoldDB" id="B8G891"/>
<protein>
    <recommendedName>
        <fullName evidence="3">DUF3800 domain-containing protein</fullName>
    </recommendedName>
</protein>
<gene>
    <name evidence="1" type="ordered locus">Cagg_3296</name>
</gene>
<proteinExistence type="predicted"/>
<dbReference type="eggNOG" id="ENOG50337IR">
    <property type="taxonomic scope" value="Bacteria"/>
</dbReference>
<reference evidence="1" key="1">
    <citation type="submission" date="2008-12" db="EMBL/GenBank/DDBJ databases">
        <title>Complete sequence of Chloroflexus aggregans DSM 9485.</title>
        <authorList>
            <consortium name="US DOE Joint Genome Institute"/>
            <person name="Lucas S."/>
            <person name="Copeland A."/>
            <person name="Lapidus A."/>
            <person name="Glavina del Rio T."/>
            <person name="Dalin E."/>
            <person name="Tice H."/>
            <person name="Pitluck S."/>
            <person name="Foster B."/>
            <person name="Larimer F."/>
            <person name="Land M."/>
            <person name="Hauser L."/>
            <person name="Kyrpides N."/>
            <person name="Mikhailova N."/>
            <person name="Bryant D."/>
            <person name="Richardson P."/>
        </authorList>
    </citation>
    <scope>NUCLEOTIDE SEQUENCE</scope>
    <source>
        <strain evidence="1">DSM 9485</strain>
    </source>
</reference>
<dbReference type="OrthoDB" id="163153at2"/>
<dbReference type="KEGG" id="cag:Cagg_3296"/>
<dbReference type="InterPro" id="IPR024524">
    <property type="entry name" value="DUF3800"/>
</dbReference>
<accession>B8G891</accession>
<name>B8G891_CHLAD</name>
<dbReference type="EMBL" id="CP001337">
    <property type="protein sequence ID" value="ACL26145.1"/>
    <property type="molecule type" value="Genomic_DNA"/>
</dbReference>
<organism evidence="1 2">
    <name type="scientific">Chloroflexus aggregans (strain MD-66 / DSM 9485)</name>
    <dbReference type="NCBI Taxonomy" id="326427"/>
    <lineage>
        <taxon>Bacteria</taxon>
        <taxon>Bacillati</taxon>
        <taxon>Chloroflexota</taxon>
        <taxon>Chloroflexia</taxon>
        <taxon>Chloroflexales</taxon>
        <taxon>Chloroflexineae</taxon>
        <taxon>Chloroflexaceae</taxon>
        <taxon>Chloroflexus</taxon>
    </lineage>
</organism>
<dbReference type="STRING" id="326427.Cagg_3296"/>
<keyword evidence="2" id="KW-1185">Reference proteome</keyword>